<dbReference type="GO" id="GO:0003700">
    <property type="term" value="F:DNA-binding transcription factor activity"/>
    <property type="evidence" value="ECO:0007669"/>
    <property type="project" value="TreeGrafter"/>
</dbReference>
<dbReference type="Gene3D" id="3.40.190.10">
    <property type="entry name" value="Periplasmic binding protein-like II"/>
    <property type="match status" value="2"/>
</dbReference>
<dbReference type="Proteomes" id="UP000312032">
    <property type="component" value="Unassembled WGS sequence"/>
</dbReference>
<name>A0A5C4U800_9CORY</name>
<dbReference type="EMBL" id="VDHJ01000001">
    <property type="protein sequence ID" value="TNM00501.1"/>
    <property type="molecule type" value="Genomic_DNA"/>
</dbReference>
<dbReference type="GO" id="GO:0003677">
    <property type="term" value="F:DNA binding"/>
    <property type="evidence" value="ECO:0007669"/>
    <property type="project" value="UniProtKB-KW"/>
</dbReference>
<dbReference type="PANTHER" id="PTHR30346">
    <property type="entry name" value="TRANSCRIPTIONAL DUAL REGULATOR HCAR-RELATED"/>
    <property type="match status" value="1"/>
</dbReference>
<proteinExistence type="inferred from homology"/>
<evidence type="ECO:0000256" key="4">
    <source>
        <dbReference type="ARBA" id="ARBA00023159"/>
    </source>
</evidence>
<keyword evidence="8" id="KW-1185">Reference proteome</keyword>
<keyword evidence="4" id="KW-0010">Activator</keyword>
<dbReference type="SUPFAM" id="SSF53850">
    <property type="entry name" value="Periplasmic binding protein-like II"/>
    <property type="match status" value="1"/>
</dbReference>
<evidence type="ECO:0000313" key="8">
    <source>
        <dbReference type="Proteomes" id="UP000312032"/>
    </source>
</evidence>
<comment type="similarity">
    <text evidence="1">Belongs to the LysR transcriptional regulatory family.</text>
</comment>
<dbReference type="OrthoDB" id="3388207at2"/>
<protein>
    <submittedName>
        <fullName evidence="7">LysR family transcriptional regulator</fullName>
    </submittedName>
</protein>
<accession>A0A5C4U800</accession>
<dbReference type="AlphaFoldDB" id="A0A5C4U800"/>
<sequence>MLRLGFAIGVAPDKWLRRYAEGTDHGPLHATGMDDPAAALIAREVDVALVRLPDARIDDSFHLIRLYEEEPGIAVPKESVYAEVGEAVAAADVADEIVNYRSESLDMEELRTALQVVAANVGVAFGPRPVLKALSKNRVTHLGYAGEATATSIAVAFYKDADCDAIQDFVGITKGRTVRSSRSSTPKRTAREKAAAKKQRRQARNNKRR</sequence>
<dbReference type="GO" id="GO:0032993">
    <property type="term" value="C:protein-DNA complex"/>
    <property type="evidence" value="ECO:0007669"/>
    <property type="project" value="TreeGrafter"/>
</dbReference>
<keyword evidence="3" id="KW-0238">DNA-binding</keyword>
<feature type="compositionally biased region" description="Basic residues" evidence="6">
    <location>
        <begin position="196"/>
        <end position="209"/>
    </location>
</feature>
<feature type="region of interest" description="Disordered" evidence="6">
    <location>
        <begin position="176"/>
        <end position="209"/>
    </location>
</feature>
<dbReference type="RefSeq" id="WP_139464499.1">
    <property type="nucleotide sequence ID" value="NZ_VDHJ01000001.1"/>
</dbReference>
<evidence type="ECO:0000256" key="1">
    <source>
        <dbReference type="ARBA" id="ARBA00009437"/>
    </source>
</evidence>
<organism evidence="7 8">
    <name type="scientific">Corynebacterium tapiri</name>
    <dbReference type="NCBI Taxonomy" id="1448266"/>
    <lineage>
        <taxon>Bacteria</taxon>
        <taxon>Bacillati</taxon>
        <taxon>Actinomycetota</taxon>
        <taxon>Actinomycetes</taxon>
        <taxon>Mycobacteriales</taxon>
        <taxon>Corynebacteriaceae</taxon>
        <taxon>Corynebacterium</taxon>
    </lineage>
</organism>
<dbReference type="PANTHER" id="PTHR30346:SF0">
    <property type="entry name" value="HCA OPERON TRANSCRIPTIONAL ACTIVATOR HCAR"/>
    <property type="match status" value="1"/>
</dbReference>
<evidence type="ECO:0000256" key="6">
    <source>
        <dbReference type="SAM" id="MobiDB-lite"/>
    </source>
</evidence>
<keyword evidence="5" id="KW-0804">Transcription</keyword>
<evidence type="ECO:0000313" key="7">
    <source>
        <dbReference type="EMBL" id="TNM00501.1"/>
    </source>
</evidence>
<evidence type="ECO:0000256" key="3">
    <source>
        <dbReference type="ARBA" id="ARBA00023125"/>
    </source>
</evidence>
<keyword evidence="2" id="KW-0805">Transcription regulation</keyword>
<evidence type="ECO:0000256" key="5">
    <source>
        <dbReference type="ARBA" id="ARBA00023163"/>
    </source>
</evidence>
<reference evidence="7 8" key="1">
    <citation type="submission" date="2019-06" db="EMBL/GenBank/DDBJ databases">
        <authorList>
            <person name="Li J."/>
        </authorList>
    </citation>
    <scope>NUCLEOTIDE SEQUENCE [LARGE SCALE GENOMIC DNA]</scope>
    <source>
        <strain evidence="7 8">LMG 28165</strain>
    </source>
</reference>
<comment type="caution">
    <text evidence="7">The sequence shown here is derived from an EMBL/GenBank/DDBJ whole genome shotgun (WGS) entry which is preliminary data.</text>
</comment>
<evidence type="ECO:0000256" key="2">
    <source>
        <dbReference type="ARBA" id="ARBA00023015"/>
    </source>
</evidence>
<gene>
    <name evidence="7" type="ORF">FHE74_00705</name>
</gene>